<dbReference type="InterPro" id="IPR000326">
    <property type="entry name" value="PAP2/HPO"/>
</dbReference>
<protein>
    <recommendedName>
        <fullName evidence="10">Phosphatidic acid phosphatase type 2/haloperoxidase domain-containing protein</fullName>
    </recommendedName>
</protein>
<dbReference type="Proteomes" id="UP000319731">
    <property type="component" value="Unassembled WGS sequence"/>
</dbReference>
<dbReference type="OrthoDB" id="301434at2759"/>
<dbReference type="RefSeq" id="XP_031024766.1">
    <property type="nucleotide sequence ID" value="XM_031169259.1"/>
</dbReference>
<name>A0A507C2D5_9FUNG</name>
<sequence length="477" mass="52316">MGKGGKQQQEASLSKRVALNPKTSASFPAAKNLASSLPDKLLSSRNNSNGHISPAAEASSHHSLPPSSTLTLGGSSLHQTPNTYWTTLKKRGVLLKNSRKNAGSAESSIRKSIRSWLLKSVRSETPALVRFQQHYSSGFNDWVFTYIGIFGTHEAYLTLLPMLFFADADDGSEYNRHHFGRGLLMVLAAGVYITGLVKDYLCLPRPPSPPLIRMSTSSTTHLEYGFPSTHSANAVSVSLYCISYLAFYIWPSLEWTLTQWILQIGLASLLVLYGITVPISRIYTGMHSMTDVVGGTIVGALITVGYMIGLEPFERWLNGGVEVPVILFIISILSLWIYPDPHDACPCYDDSVCFASVVCGFLTGNWAVRALGHSYMALSNDEALAAISWSEWSRIAGLRMLVGVIAAIIWKIVSKPVFKAVYKTCGVPHERPHSPNGQFKLPKYTTDTFARFCSYFGVGYCVSLAMPLVFKTVGLVH</sequence>
<dbReference type="Pfam" id="PF01569">
    <property type="entry name" value="PAP2"/>
    <property type="match status" value="1"/>
</dbReference>
<feature type="transmembrane region" description="Helical" evidence="9">
    <location>
        <begin position="292"/>
        <end position="309"/>
    </location>
</feature>
<comment type="caution">
    <text evidence="11">The sequence shown here is derived from an EMBL/GenBank/DDBJ whole genome shotgun (WGS) entry which is preliminary data.</text>
</comment>
<keyword evidence="4" id="KW-0256">Endoplasmic reticulum</keyword>
<dbReference type="AlphaFoldDB" id="A0A507C2D5"/>
<feature type="transmembrane region" description="Helical" evidence="9">
    <location>
        <begin position="321"/>
        <end position="339"/>
    </location>
</feature>
<feature type="transmembrane region" description="Helical" evidence="9">
    <location>
        <begin position="143"/>
        <end position="166"/>
    </location>
</feature>
<comment type="similarity">
    <text evidence="7">Belongs to the type 2 lipid phosphate phosphatase family.</text>
</comment>
<evidence type="ECO:0000256" key="6">
    <source>
        <dbReference type="ARBA" id="ARBA00023136"/>
    </source>
</evidence>
<evidence type="ECO:0000256" key="9">
    <source>
        <dbReference type="SAM" id="Phobius"/>
    </source>
</evidence>
<organism evidence="11 12">
    <name type="scientific">Synchytrium microbalum</name>
    <dbReference type="NCBI Taxonomy" id="1806994"/>
    <lineage>
        <taxon>Eukaryota</taxon>
        <taxon>Fungi</taxon>
        <taxon>Fungi incertae sedis</taxon>
        <taxon>Chytridiomycota</taxon>
        <taxon>Chytridiomycota incertae sedis</taxon>
        <taxon>Chytridiomycetes</taxon>
        <taxon>Synchytriales</taxon>
        <taxon>Synchytriaceae</taxon>
        <taxon>Synchytrium</taxon>
    </lineage>
</organism>
<dbReference type="PANTHER" id="PTHR14969">
    <property type="entry name" value="SPHINGOSINE-1-PHOSPHATE PHOSPHOHYDROLASE"/>
    <property type="match status" value="1"/>
</dbReference>
<proteinExistence type="inferred from homology"/>
<reference evidence="11 12" key="1">
    <citation type="journal article" date="2019" name="Sci. Rep.">
        <title>Comparative genomics of chytrid fungi reveal insights into the obligate biotrophic and pathogenic lifestyle of Synchytrium endobioticum.</title>
        <authorList>
            <person name="van de Vossenberg B.T.L.H."/>
            <person name="Warris S."/>
            <person name="Nguyen H.D.T."/>
            <person name="van Gent-Pelzer M.P.E."/>
            <person name="Joly D.L."/>
            <person name="van de Geest H.C."/>
            <person name="Bonants P.J.M."/>
            <person name="Smith D.S."/>
            <person name="Levesque C.A."/>
            <person name="van der Lee T.A.J."/>
        </authorList>
    </citation>
    <scope>NUCLEOTIDE SEQUENCE [LARGE SCALE GENOMIC DNA]</scope>
    <source>
        <strain evidence="11 12">JEL517</strain>
    </source>
</reference>
<evidence type="ECO:0000256" key="8">
    <source>
        <dbReference type="SAM" id="MobiDB-lite"/>
    </source>
</evidence>
<feature type="transmembrane region" description="Helical" evidence="9">
    <location>
        <begin position="392"/>
        <end position="413"/>
    </location>
</feature>
<keyword evidence="5 9" id="KW-1133">Transmembrane helix</keyword>
<feature type="domain" description="Phosphatidic acid phosphatase type 2/haloperoxidase" evidence="10">
    <location>
        <begin position="180"/>
        <end position="307"/>
    </location>
</feature>
<dbReference type="SMART" id="SM00014">
    <property type="entry name" value="acidPPc"/>
    <property type="match status" value="1"/>
</dbReference>
<dbReference type="GeneID" id="42004556"/>
<keyword evidence="2 9" id="KW-0812">Transmembrane</keyword>
<dbReference type="GO" id="GO:0042392">
    <property type="term" value="F:sphingosine-1-phosphate phosphatase activity"/>
    <property type="evidence" value="ECO:0007669"/>
    <property type="project" value="TreeGrafter"/>
</dbReference>
<evidence type="ECO:0000256" key="7">
    <source>
        <dbReference type="ARBA" id="ARBA00038324"/>
    </source>
</evidence>
<dbReference type="InterPro" id="IPR036938">
    <property type="entry name" value="PAP2/HPO_sf"/>
</dbReference>
<keyword evidence="3" id="KW-0378">Hydrolase</keyword>
<dbReference type="EMBL" id="QEAO01000017">
    <property type="protein sequence ID" value="TPX33882.1"/>
    <property type="molecule type" value="Genomic_DNA"/>
</dbReference>
<dbReference type="Gene3D" id="1.20.144.10">
    <property type="entry name" value="Phosphatidic acid phosphatase type 2/haloperoxidase"/>
    <property type="match status" value="1"/>
</dbReference>
<feature type="compositionally biased region" description="Low complexity" evidence="8">
    <location>
        <begin position="61"/>
        <end position="75"/>
    </location>
</feature>
<dbReference type="GO" id="GO:0005789">
    <property type="term" value="C:endoplasmic reticulum membrane"/>
    <property type="evidence" value="ECO:0007669"/>
    <property type="project" value="UniProtKB-SubCell"/>
</dbReference>
<gene>
    <name evidence="11" type="ORF">SmJEL517_g03331</name>
</gene>
<dbReference type="STRING" id="1806994.A0A507C2D5"/>
<feature type="compositionally biased region" description="Polar residues" evidence="8">
    <location>
        <begin position="1"/>
        <end position="12"/>
    </location>
</feature>
<evidence type="ECO:0000256" key="3">
    <source>
        <dbReference type="ARBA" id="ARBA00022801"/>
    </source>
</evidence>
<dbReference type="PANTHER" id="PTHR14969:SF28">
    <property type="entry name" value="DIHYDROSPHINGOSINE 1-PHOSPHATE PHOSPHATASE LCB3-RELATED"/>
    <property type="match status" value="1"/>
</dbReference>
<feature type="transmembrane region" description="Helical" evidence="9">
    <location>
        <begin position="257"/>
        <end position="280"/>
    </location>
</feature>
<feature type="transmembrane region" description="Helical" evidence="9">
    <location>
        <begin position="178"/>
        <end position="197"/>
    </location>
</feature>
<keyword evidence="6 9" id="KW-0472">Membrane</keyword>
<dbReference type="SUPFAM" id="SSF48317">
    <property type="entry name" value="Acid phosphatase/Vanadium-dependent haloperoxidase"/>
    <property type="match status" value="1"/>
</dbReference>
<feature type="transmembrane region" description="Helical" evidence="9">
    <location>
        <begin position="232"/>
        <end position="251"/>
    </location>
</feature>
<evidence type="ECO:0000259" key="10">
    <source>
        <dbReference type="SMART" id="SM00014"/>
    </source>
</evidence>
<feature type="transmembrane region" description="Helical" evidence="9">
    <location>
        <begin position="449"/>
        <end position="470"/>
    </location>
</feature>
<evidence type="ECO:0000256" key="5">
    <source>
        <dbReference type="ARBA" id="ARBA00022989"/>
    </source>
</evidence>
<evidence type="ECO:0000256" key="1">
    <source>
        <dbReference type="ARBA" id="ARBA00004477"/>
    </source>
</evidence>
<evidence type="ECO:0000313" key="11">
    <source>
        <dbReference type="EMBL" id="TPX33882.1"/>
    </source>
</evidence>
<keyword evidence="12" id="KW-1185">Reference proteome</keyword>
<evidence type="ECO:0000313" key="12">
    <source>
        <dbReference type="Proteomes" id="UP000319731"/>
    </source>
</evidence>
<evidence type="ECO:0000256" key="4">
    <source>
        <dbReference type="ARBA" id="ARBA00022824"/>
    </source>
</evidence>
<comment type="subcellular location">
    <subcellularLocation>
        <location evidence="1">Endoplasmic reticulum membrane</location>
        <topology evidence="1">Multi-pass membrane protein</topology>
    </subcellularLocation>
</comment>
<accession>A0A507C2D5</accession>
<feature type="region of interest" description="Disordered" evidence="8">
    <location>
        <begin position="1"/>
        <end position="75"/>
    </location>
</feature>
<evidence type="ECO:0000256" key="2">
    <source>
        <dbReference type="ARBA" id="ARBA00022692"/>
    </source>
</evidence>